<dbReference type="InterPro" id="IPR017423">
    <property type="entry name" value="TRM6"/>
</dbReference>
<organism evidence="8 9">
    <name type="scientific">Parthenolecanium corni</name>
    <dbReference type="NCBI Taxonomy" id="536013"/>
    <lineage>
        <taxon>Eukaryota</taxon>
        <taxon>Metazoa</taxon>
        <taxon>Ecdysozoa</taxon>
        <taxon>Arthropoda</taxon>
        <taxon>Hexapoda</taxon>
        <taxon>Insecta</taxon>
        <taxon>Pterygota</taxon>
        <taxon>Neoptera</taxon>
        <taxon>Paraneoptera</taxon>
        <taxon>Hemiptera</taxon>
        <taxon>Sternorrhyncha</taxon>
        <taxon>Coccoidea</taxon>
        <taxon>Coccidae</taxon>
        <taxon>Parthenolecanium</taxon>
    </lineage>
</organism>
<evidence type="ECO:0000256" key="7">
    <source>
        <dbReference type="SAM" id="MobiDB-lite"/>
    </source>
</evidence>
<dbReference type="GO" id="GO:0005634">
    <property type="term" value="C:nucleus"/>
    <property type="evidence" value="ECO:0007669"/>
    <property type="project" value="UniProtKB-SubCell"/>
</dbReference>
<dbReference type="Proteomes" id="UP001367676">
    <property type="component" value="Unassembled WGS sequence"/>
</dbReference>
<protein>
    <recommendedName>
        <fullName evidence="3">tRNA (adenine(58)-N(1))-methyltransferase non-catalytic subunit TRM6</fullName>
    </recommendedName>
    <alternativeName>
        <fullName evidence="6">tRNA(m1A58)-methyltransferase subunit TRM6</fullName>
    </alternativeName>
</protein>
<evidence type="ECO:0000256" key="5">
    <source>
        <dbReference type="ARBA" id="ARBA00023242"/>
    </source>
</evidence>
<evidence type="ECO:0000256" key="2">
    <source>
        <dbReference type="ARBA" id="ARBA00008320"/>
    </source>
</evidence>
<dbReference type="GO" id="GO:0030488">
    <property type="term" value="P:tRNA methylation"/>
    <property type="evidence" value="ECO:0007669"/>
    <property type="project" value="InterPro"/>
</dbReference>
<comment type="caution">
    <text evidence="8">The sequence shown here is derived from an EMBL/GenBank/DDBJ whole genome shotgun (WGS) entry which is preliminary data.</text>
</comment>
<comment type="subcellular location">
    <subcellularLocation>
        <location evidence="1">Nucleus</location>
    </subcellularLocation>
</comment>
<feature type="compositionally biased region" description="Low complexity" evidence="7">
    <location>
        <begin position="317"/>
        <end position="328"/>
    </location>
</feature>
<feature type="region of interest" description="Disordered" evidence="7">
    <location>
        <begin position="317"/>
        <end position="350"/>
    </location>
</feature>
<accession>A0AAN9TRW3</accession>
<proteinExistence type="inferred from homology"/>
<sequence>MDSESDIVQCKDYVILKRGNHIILHQLTKKLSIQFLGSSIDLSNIIGLPYSSMFRIEMVRKNSYMLERCNPDEIPTGLSAGNTEFGTDNRNIQDDNNAQALSKEEIIDMKNKGLSSQDIVTQLINNSKTFTHKTEFAQEKWLRKKSKKYSDYLQVLKPNIRLLSEVLMCNTASPNNFKLLGLRMDTLSQIITFVNFQPQGKYIVYENSCEGLICASLLNLTDCRGKLLNVITPNYSFNKRKALVAMKFPEEKHQSVININLSTFAKYANSGNTVSNSVICNDSKSLENIGDSEATSSISSCGEKECNSEVVEVSSSLSTSGNITSTNNENHDLKRKAESEESECKRTSYQERENEEVRQLLDNKADGLIVVCKEKPNDFVKEMIQFVAPSRSFVVFSQFQAPLIQLFQDLKQRQDVINIRLVENWLRSYQVLSDRTHPEINMLATGGYLLTGIIVTNN</sequence>
<dbReference type="InterPro" id="IPR029063">
    <property type="entry name" value="SAM-dependent_MTases_sf"/>
</dbReference>
<dbReference type="AlphaFoldDB" id="A0AAN9TRW3"/>
<keyword evidence="4" id="KW-0819">tRNA processing</keyword>
<feature type="compositionally biased region" description="Basic and acidic residues" evidence="7">
    <location>
        <begin position="329"/>
        <end position="350"/>
    </location>
</feature>
<keyword evidence="9" id="KW-1185">Reference proteome</keyword>
<name>A0AAN9TRW3_9HEMI</name>
<dbReference type="EMBL" id="JBBCAQ010000006">
    <property type="protein sequence ID" value="KAK7603757.1"/>
    <property type="molecule type" value="Genomic_DNA"/>
</dbReference>
<evidence type="ECO:0000313" key="9">
    <source>
        <dbReference type="Proteomes" id="UP001367676"/>
    </source>
</evidence>
<evidence type="ECO:0000256" key="6">
    <source>
        <dbReference type="ARBA" id="ARBA00032319"/>
    </source>
</evidence>
<evidence type="ECO:0000256" key="1">
    <source>
        <dbReference type="ARBA" id="ARBA00004123"/>
    </source>
</evidence>
<reference evidence="8 9" key="1">
    <citation type="submission" date="2024-03" db="EMBL/GenBank/DDBJ databases">
        <title>Adaptation during the transition from Ophiocordyceps entomopathogen to insect associate is accompanied by gene loss and intensified selection.</title>
        <authorList>
            <person name="Ward C.M."/>
            <person name="Onetto C.A."/>
            <person name="Borneman A.R."/>
        </authorList>
    </citation>
    <scope>NUCLEOTIDE SEQUENCE [LARGE SCALE GENOMIC DNA]</scope>
    <source>
        <strain evidence="8">AWRI1</strain>
        <tissue evidence="8">Single Adult Female</tissue>
    </source>
</reference>
<dbReference type="Gene3D" id="3.40.50.150">
    <property type="entry name" value="Vaccinia Virus protein VP39"/>
    <property type="match status" value="1"/>
</dbReference>
<evidence type="ECO:0000313" key="8">
    <source>
        <dbReference type="EMBL" id="KAK7603757.1"/>
    </source>
</evidence>
<keyword evidence="5" id="KW-0539">Nucleus</keyword>
<evidence type="ECO:0000256" key="4">
    <source>
        <dbReference type="ARBA" id="ARBA00022694"/>
    </source>
</evidence>
<comment type="similarity">
    <text evidence="2">Belongs to the TRM6/GCD10 family.</text>
</comment>
<dbReference type="PANTHER" id="PTHR12945:SF0">
    <property type="entry name" value="TRNA (ADENINE(58)-N(1))-METHYLTRANSFERASE NON-CATALYTIC SUBUNIT TRM6"/>
    <property type="match status" value="1"/>
</dbReference>
<dbReference type="GO" id="GO:0031515">
    <property type="term" value="C:tRNA (m1A) methyltransferase complex"/>
    <property type="evidence" value="ECO:0007669"/>
    <property type="project" value="InterPro"/>
</dbReference>
<dbReference type="Pfam" id="PF04189">
    <property type="entry name" value="Gcd10p"/>
    <property type="match status" value="1"/>
</dbReference>
<gene>
    <name evidence="8" type="ORF">V9T40_003756</name>
</gene>
<evidence type="ECO:0000256" key="3">
    <source>
        <dbReference type="ARBA" id="ARBA00021704"/>
    </source>
</evidence>
<dbReference type="PANTHER" id="PTHR12945">
    <property type="entry name" value="TRANSLATION INITIATION FACTOR EIF3-RELATED"/>
    <property type="match status" value="1"/>
</dbReference>